<feature type="domain" description="TonB-dependent receptor plug" evidence="12">
    <location>
        <begin position="117"/>
        <end position="220"/>
    </location>
</feature>
<dbReference type="InterPro" id="IPR039426">
    <property type="entry name" value="TonB-dep_rcpt-like"/>
</dbReference>
<evidence type="ECO:0000256" key="2">
    <source>
        <dbReference type="ARBA" id="ARBA00022448"/>
    </source>
</evidence>
<keyword evidence="6 8" id="KW-0472">Membrane</keyword>
<dbReference type="Proteomes" id="UP000289859">
    <property type="component" value="Unassembled WGS sequence"/>
</dbReference>
<reference evidence="13 14" key="1">
    <citation type="submission" date="2018-07" db="EMBL/GenBank/DDBJ databases">
        <title>Leeuwenhoekiella genomics.</title>
        <authorList>
            <person name="Tahon G."/>
            <person name="Willems A."/>
        </authorList>
    </citation>
    <scope>NUCLEOTIDE SEQUENCE [LARGE SCALE GENOMIC DNA]</scope>
    <source>
        <strain evidence="13 14">LMG 29608</strain>
    </source>
</reference>
<keyword evidence="7 8" id="KW-0998">Cell outer membrane</keyword>
<evidence type="ECO:0000259" key="11">
    <source>
        <dbReference type="Pfam" id="PF00593"/>
    </source>
</evidence>
<dbReference type="Pfam" id="PF07715">
    <property type="entry name" value="Plug"/>
    <property type="match status" value="1"/>
</dbReference>
<evidence type="ECO:0000256" key="3">
    <source>
        <dbReference type="ARBA" id="ARBA00022452"/>
    </source>
</evidence>
<evidence type="ECO:0000256" key="8">
    <source>
        <dbReference type="PROSITE-ProRule" id="PRU01360"/>
    </source>
</evidence>
<dbReference type="GO" id="GO:0009279">
    <property type="term" value="C:cell outer membrane"/>
    <property type="evidence" value="ECO:0007669"/>
    <property type="project" value="UniProtKB-SubCell"/>
</dbReference>
<dbReference type="InterPro" id="IPR023997">
    <property type="entry name" value="TonB-dep_OMP_SusC/RagA_CS"/>
</dbReference>
<dbReference type="InterPro" id="IPR012910">
    <property type="entry name" value="Plug_dom"/>
</dbReference>
<keyword evidence="10" id="KW-0732">Signal</keyword>
<dbReference type="Pfam" id="PF00593">
    <property type="entry name" value="TonB_dep_Rec_b-barrel"/>
    <property type="match status" value="1"/>
</dbReference>
<evidence type="ECO:0000313" key="14">
    <source>
        <dbReference type="Proteomes" id="UP000289859"/>
    </source>
</evidence>
<comment type="subcellular location">
    <subcellularLocation>
        <location evidence="1 8">Cell outer membrane</location>
        <topology evidence="1 8">Multi-pass membrane protein</topology>
    </subcellularLocation>
</comment>
<dbReference type="RefSeq" id="WP_128765281.1">
    <property type="nucleotide sequence ID" value="NZ_JBHUOO010000046.1"/>
</dbReference>
<dbReference type="OrthoDB" id="9768177at2"/>
<evidence type="ECO:0000256" key="4">
    <source>
        <dbReference type="ARBA" id="ARBA00022692"/>
    </source>
</evidence>
<comment type="similarity">
    <text evidence="8 9">Belongs to the TonB-dependent receptor family.</text>
</comment>
<name>A0A4Q0P6Z3_9FLAO</name>
<dbReference type="InterPro" id="IPR023996">
    <property type="entry name" value="TonB-dep_OMP_SusC/RagA"/>
</dbReference>
<feature type="signal peptide" evidence="10">
    <location>
        <begin position="1"/>
        <end position="22"/>
    </location>
</feature>
<dbReference type="EMBL" id="QOVK01000006">
    <property type="protein sequence ID" value="RXG22205.1"/>
    <property type="molecule type" value="Genomic_DNA"/>
</dbReference>
<evidence type="ECO:0000256" key="9">
    <source>
        <dbReference type="RuleBase" id="RU003357"/>
    </source>
</evidence>
<comment type="caution">
    <text evidence="13">The sequence shown here is derived from an EMBL/GenBank/DDBJ whole genome shotgun (WGS) entry which is preliminary data.</text>
</comment>
<keyword evidence="4 8" id="KW-0812">Transmembrane</keyword>
<organism evidence="13 14">
    <name type="scientific">Leeuwenhoekiella polynyae</name>
    <dbReference type="NCBI Taxonomy" id="1550906"/>
    <lineage>
        <taxon>Bacteria</taxon>
        <taxon>Pseudomonadati</taxon>
        <taxon>Bacteroidota</taxon>
        <taxon>Flavobacteriia</taxon>
        <taxon>Flavobacteriales</taxon>
        <taxon>Flavobacteriaceae</taxon>
        <taxon>Leeuwenhoekiella</taxon>
    </lineage>
</organism>
<evidence type="ECO:0000256" key="7">
    <source>
        <dbReference type="ARBA" id="ARBA00023237"/>
    </source>
</evidence>
<evidence type="ECO:0000256" key="10">
    <source>
        <dbReference type="SAM" id="SignalP"/>
    </source>
</evidence>
<dbReference type="SUPFAM" id="SSF56935">
    <property type="entry name" value="Porins"/>
    <property type="match status" value="1"/>
</dbReference>
<feature type="domain" description="TonB-dependent receptor-like beta-barrel" evidence="11">
    <location>
        <begin position="381"/>
        <end position="743"/>
    </location>
</feature>
<dbReference type="Gene3D" id="2.170.130.10">
    <property type="entry name" value="TonB-dependent receptor, plug domain"/>
    <property type="match status" value="1"/>
</dbReference>
<dbReference type="SUPFAM" id="SSF49464">
    <property type="entry name" value="Carboxypeptidase regulatory domain-like"/>
    <property type="match status" value="1"/>
</dbReference>
<proteinExistence type="inferred from homology"/>
<dbReference type="InterPro" id="IPR036942">
    <property type="entry name" value="Beta-barrel_TonB_sf"/>
</dbReference>
<keyword evidence="3 8" id="KW-1134">Transmembrane beta strand</keyword>
<evidence type="ECO:0000259" key="12">
    <source>
        <dbReference type="Pfam" id="PF07715"/>
    </source>
</evidence>
<accession>A0A4Q0P6Z3</accession>
<dbReference type="Gene3D" id="2.40.170.20">
    <property type="entry name" value="TonB-dependent receptor, beta-barrel domain"/>
    <property type="match status" value="1"/>
</dbReference>
<gene>
    <name evidence="13" type="ORF">DSM02_1804</name>
</gene>
<dbReference type="InterPro" id="IPR008969">
    <property type="entry name" value="CarboxyPept-like_regulatory"/>
</dbReference>
<dbReference type="PROSITE" id="PS52016">
    <property type="entry name" value="TONB_DEPENDENT_REC_3"/>
    <property type="match status" value="1"/>
</dbReference>
<evidence type="ECO:0000256" key="6">
    <source>
        <dbReference type="ARBA" id="ARBA00023136"/>
    </source>
</evidence>
<dbReference type="NCBIfam" id="TIGR04057">
    <property type="entry name" value="SusC_RagA_signa"/>
    <property type="match status" value="1"/>
</dbReference>
<protein>
    <submittedName>
        <fullName evidence="13">TonB-linked SusC/RagA family outer membrane protein</fullName>
    </submittedName>
</protein>
<keyword evidence="5 9" id="KW-0798">TonB box</keyword>
<keyword evidence="2 8" id="KW-0813">Transport</keyword>
<dbReference type="InterPro" id="IPR000531">
    <property type="entry name" value="Beta-barrel_TonB"/>
</dbReference>
<sequence length="996" mass="108606">MTKIKLAILAFAFLLTGAELFAQTKTITGTVKDPTGMPLPGASVAVIGTNKGASTDFDGMFSIDGVANSDKLLITYVGFVEQELNVGSQTTFDITLEESAEALEDVVVVAYGSQSRTKVTGAISTVDSEAIDALPVTNAEQALQGRAPGVTVTNAGAPGTTPNVRIRGLGTFGNNDPLYVIDGVIVGNLSGISPSDIESVSILKDASTTALYGSLGSNGVVLVTTKKGKQGRGTLTFNAYSGFQTIHKRYDILNTDQYLQFASEVGVNINRPDDFLNNYTDFQDAIFQSGVIQNYNAAYSGGNENGTYRFSASYQDQEGAIINSGFERFSFRATSNFTLGNFKMGETMSVAFGRTKPILESGGRSLIEHAIKVAPYLNIYNDNNLGGFQGPNSAADGQDAENPVRVQTISDFETKNISVIGNVYAEYELLDGLSFRSQVGLDFFNGLTNQFTPAFNDDDISGTTHFQNFAFAFRGNSRGQAITFDNSLSYKKTFNDVHNFEALALIEDYNSKTENFSAEARNTISSDIKELGNEQQAASSSTFENNRFSYLARVNYDYDDKYIISASFRRDASSRFGANNRWGNFPSVSAGWNIAKENFLDNINFNTLKLRASYGIVGNDRIDDYAYAPTLFSPFVYPIDDAAAIGTTPNGLPNPDLKWEETSILNLGVDLAAFNNQFTASVEYYRNKSDDLLVPVLLVPSLGYSSDTQFRNAGSVETRGVELALGYNDYDGDFTWSANVNIGTSTNEVLNLGGNSEQFFGDGFEGQQIVRAQPGEPLFHFYGLVTDGIYQDQAEINEVFTSNPDPEGIAPGDIRFVDTNGDGTINSADRQIIGNPYPDLTYGLNFDARYKNFDFNLFINGVAGNDIYNTNIYDLQGMTRLFNAGVEVLDRWTPTNPSNTIPRYAGATQNVGVSDRFVEDGSYARLKNLSIGYTFDEEVIDFIQRLRVYVSGQNLITLTNYSGLDPEVVSRAGEVGLDRGDYPQPVSFLLGLELSF</sequence>
<dbReference type="InterPro" id="IPR037066">
    <property type="entry name" value="Plug_dom_sf"/>
</dbReference>
<feature type="chain" id="PRO_5020687566" evidence="10">
    <location>
        <begin position="23"/>
        <end position="996"/>
    </location>
</feature>
<dbReference type="Pfam" id="PF13715">
    <property type="entry name" value="CarbopepD_reg_2"/>
    <property type="match status" value="1"/>
</dbReference>
<evidence type="ECO:0000313" key="13">
    <source>
        <dbReference type="EMBL" id="RXG22205.1"/>
    </source>
</evidence>
<dbReference type="NCBIfam" id="TIGR04056">
    <property type="entry name" value="OMP_RagA_SusC"/>
    <property type="match status" value="1"/>
</dbReference>
<dbReference type="Gene3D" id="2.60.40.1120">
    <property type="entry name" value="Carboxypeptidase-like, regulatory domain"/>
    <property type="match status" value="1"/>
</dbReference>
<dbReference type="AlphaFoldDB" id="A0A4Q0P6Z3"/>
<evidence type="ECO:0000256" key="5">
    <source>
        <dbReference type="ARBA" id="ARBA00023077"/>
    </source>
</evidence>
<evidence type="ECO:0000256" key="1">
    <source>
        <dbReference type="ARBA" id="ARBA00004571"/>
    </source>
</evidence>
<keyword evidence="14" id="KW-1185">Reference proteome</keyword>